<dbReference type="PANTHER" id="PTHR48423">
    <property type="entry name" value="INTERLEUKIN-27 RECEPTOR SUBUNIT ALPHA"/>
    <property type="match status" value="1"/>
</dbReference>
<keyword evidence="21" id="KW-1185">Reference proteome</keyword>
<feature type="region of interest" description="Disordered" evidence="18">
    <location>
        <begin position="498"/>
        <end position="518"/>
    </location>
</feature>
<organism evidence="21 22">
    <name type="scientific">Orycteropus afer afer</name>
    <dbReference type="NCBI Taxonomy" id="1230840"/>
    <lineage>
        <taxon>Eukaryota</taxon>
        <taxon>Metazoa</taxon>
        <taxon>Chordata</taxon>
        <taxon>Craniata</taxon>
        <taxon>Vertebrata</taxon>
        <taxon>Euteleostomi</taxon>
        <taxon>Mammalia</taxon>
        <taxon>Eutheria</taxon>
        <taxon>Afrotheria</taxon>
        <taxon>Tubulidentata</taxon>
        <taxon>Orycteropodidae</taxon>
        <taxon>Orycteropus</taxon>
    </lineage>
</organism>
<dbReference type="RefSeq" id="XP_007957529.1">
    <property type="nucleotide sequence ID" value="XM_007959338.1"/>
</dbReference>
<evidence type="ECO:0000256" key="17">
    <source>
        <dbReference type="ARBA" id="ARBA00071044"/>
    </source>
</evidence>
<evidence type="ECO:0000256" key="10">
    <source>
        <dbReference type="ARBA" id="ARBA00022989"/>
    </source>
</evidence>
<evidence type="ECO:0000256" key="12">
    <source>
        <dbReference type="ARBA" id="ARBA00023170"/>
    </source>
</evidence>
<evidence type="ECO:0000256" key="14">
    <source>
        <dbReference type="ARBA" id="ARBA00023198"/>
    </source>
</evidence>
<evidence type="ECO:0000256" key="5">
    <source>
        <dbReference type="ARBA" id="ARBA00022588"/>
    </source>
</evidence>
<comment type="similarity">
    <text evidence="2">Belongs to the type I cytokine receptor family. Type 2 subfamily.</text>
</comment>
<dbReference type="GO" id="GO:0005886">
    <property type="term" value="C:plasma membrane"/>
    <property type="evidence" value="ECO:0007669"/>
    <property type="project" value="UniProtKB-SubCell"/>
</dbReference>
<keyword evidence="4" id="KW-0597">Phosphoprotein</keyword>
<dbReference type="Gene3D" id="2.60.40.10">
    <property type="entry name" value="Immunoglobulins"/>
    <property type="match status" value="2"/>
</dbReference>
<evidence type="ECO:0000256" key="4">
    <source>
        <dbReference type="ARBA" id="ARBA00022553"/>
    </source>
</evidence>
<keyword evidence="5" id="KW-0399">Innate immunity</keyword>
<feature type="compositionally biased region" description="Polar residues" evidence="18">
    <location>
        <begin position="498"/>
        <end position="512"/>
    </location>
</feature>
<evidence type="ECO:0000256" key="19">
    <source>
        <dbReference type="SAM" id="Phobius"/>
    </source>
</evidence>
<keyword evidence="7" id="KW-0732">Signal</keyword>
<dbReference type="AlphaFoldDB" id="A0A8B7BBZ6"/>
<dbReference type="CDD" id="cd00063">
    <property type="entry name" value="FN3"/>
    <property type="match status" value="1"/>
</dbReference>
<dbReference type="OrthoDB" id="9897281at2759"/>
<dbReference type="GO" id="GO:0006954">
    <property type="term" value="P:inflammatory response"/>
    <property type="evidence" value="ECO:0007669"/>
    <property type="project" value="UniProtKB-KW"/>
</dbReference>
<evidence type="ECO:0000256" key="7">
    <source>
        <dbReference type="ARBA" id="ARBA00022729"/>
    </source>
</evidence>
<protein>
    <recommendedName>
        <fullName evidence="17">Interleukin-23 receptor</fullName>
    </recommendedName>
</protein>
<keyword evidence="3" id="KW-1003">Cell membrane</keyword>
<dbReference type="CTD" id="149233"/>
<dbReference type="InterPro" id="IPR052672">
    <property type="entry name" value="Type1_Cytokine_Rcpt_Type2"/>
</dbReference>
<evidence type="ECO:0000256" key="1">
    <source>
        <dbReference type="ARBA" id="ARBA00004251"/>
    </source>
</evidence>
<evidence type="ECO:0000256" key="2">
    <source>
        <dbReference type="ARBA" id="ARBA00008921"/>
    </source>
</evidence>
<evidence type="ECO:0000256" key="11">
    <source>
        <dbReference type="ARBA" id="ARBA00023136"/>
    </source>
</evidence>
<comment type="subunit">
    <text evidence="16">Heterodimer with IL12RB1. In presence of IL23, the heterodimer forms the IL23 receptor. Interacts with JAK2 and in presence of IL23 with STAT3.</text>
</comment>
<evidence type="ECO:0000256" key="13">
    <source>
        <dbReference type="ARBA" id="ARBA00023180"/>
    </source>
</evidence>
<comment type="function">
    <text evidence="15">Associates with IL12RB1 to form the interleukin-23 receptor. Binds IL23 and mediates T-cells, NK cells and possibly certain macrophage/myeloid cells stimulation probably through activation of the Jak-Stat signaling cascade. IL23 functions in innate and adaptive immunity and may participate in acute response to infection in peripheral tissues. IL23 may be responsible for autoimmune inflammatory diseases and be important for tumorigenesis.</text>
</comment>
<keyword evidence="6 19" id="KW-0812">Transmembrane</keyword>
<evidence type="ECO:0000259" key="20">
    <source>
        <dbReference type="PROSITE" id="PS50853"/>
    </source>
</evidence>
<accession>A0A8B7BBZ6</accession>
<dbReference type="SUPFAM" id="SSF49265">
    <property type="entry name" value="Fibronectin type III"/>
    <property type="match status" value="2"/>
</dbReference>
<feature type="transmembrane region" description="Helical" evidence="19">
    <location>
        <begin position="355"/>
        <end position="378"/>
    </location>
</feature>
<dbReference type="InterPro" id="IPR013783">
    <property type="entry name" value="Ig-like_fold"/>
</dbReference>
<keyword evidence="12 22" id="KW-0675">Receptor</keyword>
<dbReference type="GeneID" id="103213599"/>
<keyword evidence="8" id="KW-0677">Repeat</keyword>
<dbReference type="PANTHER" id="PTHR48423:SF2">
    <property type="entry name" value="INTERLEUKIN-12 RECEPTOR SUBUNIT BETA-2"/>
    <property type="match status" value="1"/>
</dbReference>
<keyword evidence="11 19" id="KW-0472">Membrane</keyword>
<evidence type="ECO:0000256" key="6">
    <source>
        <dbReference type="ARBA" id="ARBA00022692"/>
    </source>
</evidence>
<evidence type="ECO:0000256" key="3">
    <source>
        <dbReference type="ARBA" id="ARBA00022475"/>
    </source>
</evidence>
<keyword evidence="9" id="KW-0391">Immunity</keyword>
<evidence type="ECO:0000313" key="21">
    <source>
        <dbReference type="Proteomes" id="UP000694850"/>
    </source>
</evidence>
<dbReference type="PROSITE" id="PS50853">
    <property type="entry name" value="FN3"/>
    <property type="match status" value="1"/>
</dbReference>
<evidence type="ECO:0000256" key="8">
    <source>
        <dbReference type="ARBA" id="ARBA00022737"/>
    </source>
</evidence>
<proteinExistence type="inferred from homology"/>
<evidence type="ECO:0000313" key="22">
    <source>
        <dbReference type="RefSeq" id="XP_007957529.1"/>
    </source>
</evidence>
<dbReference type="InterPro" id="IPR036116">
    <property type="entry name" value="FN3_sf"/>
</dbReference>
<keyword evidence="14" id="KW-0395">Inflammatory response</keyword>
<keyword evidence="13" id="KW-0325">Glycoprotein</keyword>
<reference evidence="22" key="1">
    <citation type="submission" date="2025-08" db="UniProtKB">
        <authorList>
            <consortium name="RefSeq"/>
        </authorList>
    </citation>
    <scope>IDENTIFICATION</scope>
</reference>
<evidence type="ECO:0000256" key="9">
    <source>
        <dbReference type="ARBA" id="ARBA00022859"/>
    </source>
</evidence>
<name>A0A8B7BBZ6_ORYAF</name>
<evidence type="ECO:0000256" key="16">
    <source>
        <dbReference type="ARBA" id="ARBA00064599"/>
    </source>
</evidence>
<sequence>MNQVTIQWDVVMALYILFSWCHGGITNIKCSGHLWVEPAPIFKMGVNISIYCQAAIKNCQPRKFYFYKNDIKERFKMTRINRTTAWLWYNNFWEPQTFVYCTADCPGYVQETLICGKDIPSGYPPDVPTNVTCVIYEYTGNMTCTWNMGKLTHLDTKYTVHVKSLDTEGEHQYVTAGYINISIDSLQGGKNYVVWVQAANVLGTEESERLQIHLNDIVIPSAATISRAENVNTTVPKTIIHWNSQTAIEKGSCEMKYKVTTNNTWNVKRFDTNFTYAQQSDFYLEPNAKYMFQVRCQAAGNRYWQPWSSPFFHTTLKTVPQVTPKSFQHETQKSGLLIASSFKGHFTIDNKQQDIGLLLGMVFFAIMLSILSLIGIFNRSLRTGIKRRILLIIPTWLREDIPNVEKSNAVKILQEKSEFMNNNCSEQVLYTDPMITEIREIFLPEEHKPTDYKKGNNTGTQETRDCLQESLLTNAPVVYIPDLNTGYKPQISNFLSGGNPLTKNNETDSSTLKPPVDSLDLGENSTLRKYPNFVFSVSSRNSLGNVLFLEELSLILNQGECSPHDMQNSIERESVTETIPEQTLLPDEFVSCLGIMNDELPSINPYFPQNILEEHFNKISLLEK</sequence>
<dbReference type="FunFam" id="2.60.40.10:FF:001392">
    <property type="entry name" value="Interleukin 23 receptor"/>
    <property type="match status" value="1"/>
</dbReference>
<dbReference type="FunFam" id="2.60.40.10:FF:001364">
    <property type="entry name" value="Interleukin 23 receptor"/>
    <property type="match status" value="1"/>
</dbReference>
<feature type="domain" description="Fibronectin type-III" evidence="20">
    <location>
        <begin position="127"/>
        <end position="222"/>
    </location>
</feature>
<comment type="subcellular location">
    <subcellularLocation>
        <location evidence="1">Cell membrane</location>
        <topology evidence="1">Single-pass type I membrane protein</topology>
    </subcellularLocation>
</comment>
<gene>
    <name evidence="22" type="primary">IL23R</name>
</gene>
<evidence type="ECO:0000256" key="15">
    <source>
        <dbReference type="ARBA" id="ARBA00058776"/>
    </source>
</evidence>
<keyword evidence="10 19" id="KW-1133">Transmembrane helix</keyword>
<dbReference type="Proteomes" id="UP000694850">
    <property type="component" value="Unplaced"/>
</dbReference>
<dbReference type="GO" id="GO:0045087">
    <property type="term" value="P:innate immune response"/>
    <property type="evidence" value="ECO:0007669"/>
    <property type="project" value="UniProtKB-KW"/>
</dbReference>
<dbReference type="InterPro" id="IPR003961">
    <property type="entry name" value="FN3_dom"/>
</dbReference>
<evidence type="ECO:0000256" key="18">
    <source>
        <dbReference type="SAM" id="MobiDB-lite"/>
    </source>
</evidence>